<dbReference type="InterPro" id="IPR011051">
    <property type="entry name" value="RmlC_Cupin_sf"/>
</dbReference>
<dbReference type="PANTHER" id="PTHR21047">
    <property type="entry name" value="DTDP-6-DEOXY-D-GLUCOSE-3,5 EPIMERASE"/>
    <property type="match status" value="1"/>
</dbReference>
<evidence type="ECO:0000256" key="4">
    <source>
        <dbReference type="ARBA" id="ARBA00019595"/>
    </source>
</evidence>
<evidence type="ECO:0000313" key="6">
    <source>
        <dbReference type="EMBL" id="CAD7044400.1"/>
    </source>
</evidence>
<sequence length="185" mass="21002">MRFINTNIDGLWIIEPERVVDSRGSFARTFCSDEYAKRGLETRYVQHSESISHSRFTLRGLHYQEPPHAEVKIVSCCRGEIFDVAVDLRPESRTFMQWRSVVLSGANGTLFYIPQGFAHGFQALTNDVAVRYMMSAAFEPSSSKGIRYDDPAIGIEWPEPPTVISERDLSWPLMKCYSDLATAQA</sequence>
<comment type="caution">
    <text evidence="6">The sequence shown here is derived from an EMBL/GenBank/DDBJ whole genome shotgun (WGS) entry which is preliminary data.</text>
</comment>
<comment type="function">
    <text evidence="2 5">Catalyzes the epimerization of the C3' and C5'positions of dTDP-6-deoxy-D-xylo-4-hexulose, forming dTDP-6-deoxy-L-lyxo-4-hexulose.</text>
</comment>
<dbReference type="CDD" id="cd00438">
    <property type="entry name" value="cupin_RmlC"/>
    <property type="match status" value="1"/>
</dbReference>
<comment type="subunit">
    <text evidence="5">Homodimer.</text>
</comment>
<evidence type="ECO:0000256" key="3">
    <source>
        <dbReference type="ARBA" id="ARBA00012098"/>
    </source>
</evidence>
<name>A0ABM8PRF1_9HYPH</name>
<dbReference type="EMBL" id="CABFWF030000013">
    <property type="protein sequence ID" value="CAD7044400.1"/>
    <property type="molecule type" value="Genomic_DNA"/>
</dbReference>
<dbReference type="RefSeq" id="WP_142593194.1">
    <property type="nucleotide sequence ID" value="NZ_CABFWF030000013.1"/>
</dbReference>
<reference evidence="6 7" key="1">
    <citation type="submission" date="2020-11" db="EMBL/GenBank/DDBJ databases">
        <authorList>
            <person name="Lassalle F."/>
        </authorList>
    </citation>
    <scope>NUCLEOTIDE SEQUENCE [LARGE SCALE GENOMIC DNA]</scope>
    <source>
        <strain evidence="6 7">JC140</strain>
    </source>
</reference>
<keyword evidence="7" id="KW-1185">Reference proteome</keyword>
<dbReference type="SUPFAM" id="SSF51182">
    <property type="entry name" value="RmlC-like cupins"/>
    <property type="match status" value="1"/>
</dbReference>
<organism evidence="6 7">
    <name type="scientific">Pseudorhizobium endolithicum</name>
    <dbReference type="NCBI Taxonomy" id="1191678"/>
    <lineage>
        <taxon>Bacteria</taxon>
        <taxon>Pseudomonadati</taxon>
        <taxon>Pseudomonadota</taxon>
        <taxon>Alphaproteobacteria</taxon>
        <taxon>Hyphomicrobiales</taxon>
        <taxon>Rhizobiaceae</taxon>
        <taxon>Rhizobium/Agrobacterium group</taxon>
        <taxon>Pseudorhizobium</taxon>
    </lineage>
</organism>
<evidence type="ECO:0000256" key="1">
    <source>
        <dbReference type="ARBA" id="ARBA00001298"/>
    </source>
</evidence>
<accession>A0ABM8PRF1</accession>
<keyword evidence="5" id="KW-0413">Isomerase</keyword>
<evidence type="ECO:0000313" key="7">
    <source>
        <dbReference type="Proteomes" id="UP000606921"/>
    </source>
</evidence>
<dbReference type="EC" id="5.1.3.13" evidence="3 5"/>
<comment type="similarity">
    <text evidence="5">Belongs to the dTDP-4-dehydrorhamnose 3,5-epimerase family.</text>
</comment>
<gene>
    <name evidence="6" type="ORF">REJC140_03815</name>
</gene>
<dbReference type="NCBIfam" id="TIGR01221">
    <property type="entry name" value="rmlC"/>
    <property type="match status" value="1"/>
</dbReference>
<dbReference type="Gene3D" id="2.60.120.10">
    <property type="entry name" value="Jelly Rolls"/>
    <property type="match status" value="1"/>
</dbReference>
<dbReference type="InterPro" id="IPR014710">
    <property type="entry name" value="RmlC-like_jellyroll"/>
</dbReference>
<dbReference type="Pfam" id="PF00908">
    <property type="entry name" value="dTDP_sugar_isom"/>
    <property type="match status" value="1"/>
</dbReference>
<dbReference type="InterPro" id="IPR000888">
    <property type="entry name" value="RmlC-like"/>
</dbReference>
<proteinExistence type="inferred from homology"/>
<dbReference type="PANTHER" id="PTHR21047:SF2">
    <property type="entry name" value="THYMIDINE DIPHOSPHO-4-KETO-RHAMNOSE 3,5-EPIMERASE"/>
    <property type="match status" value="1"/>
</dbReference>
<protein>
    <recommendedName>
        <fullName evidence="4 5">dTDP-4-dehydrorhamnose 3,5-epimerase</fullName>
        <ecNumber evidence="3 5">5.1.3.13</ecNumber>
    </recommendedName>
    <alternativeName>
        <fullName evidence="5">Thymidine diphospho-4-keto-rhamnose 3,5-epimerase</fullName>
    </alternativeName>
</protein>
<evidence type="ECO:0000256" key="5">
    <source>
        <dbReference type="RuleBase" id="RU364069"/>
    </source>
</evidence>
<dbReference type="Proteomes" id="UP000606921">
    <property type="component" value="Unassembled WGS sequence"/>
</dbReference>
<comment type="pathway">
    <text evidence="5">Carbohydrate biosynthesis; dTDP-L-rhamnose biosynthesis.</text>
</comment>
<comment type="catalytic activity">
    <reaction evidence="1 5">
        <text>dTDP-4-dehydro-6-deoxy-alpha-D-glucose = dTDP-4-dehydro-beta-L-rhamnose</text>
        <dbReference type="Rhea" id="RHEA:16969"/>
        <dbReference type="ChEBI" id="CHEBI:57649"/>
        <dbReference type="ChEBI" id="CHEBI:62830"/>
        <dbReference type="EC" id="5.1.3.13"/>
    </reaction>
</comment>
<evidence type="ECO:0000256" key="2">
    <source>
        <dbReference type="ARBA" id="ARBA00001997"/>
    </source>
</evidence>